<evidence type="ECO:0000313" key="3">
    <source>
        <dbReference type="Proteomes" id="UP000694251"/>
    </source>
</evidence>
<accession>A0A8T1XVA8</accession>
<keyword evidence="1" id="KW-0812">Transmembrane</keyword>
<name>A0A8T1XVA8_ARASU</name>
<organism evidence="2 3">
    <name type="scientific">Arabidopsis suecica</name>
    <name type="common">Swedish thale-cress</name>
    <name type="synonym">Cardaminopsis suecica</name>
    <dbReference type="NCBI Taxonomy" id="45249"/>
    <lineage>
        <taxon>Eukaryota</taxon>
        <taxon>Viridiplantae</taxon>
        <taxon>Streptophyta</taxon>
        <taxon>Embryophyta</taxon>
        <taxon>Tracheophyta</taxon>
        <taxon>Spermatophyta</taxon>
        <taxon>Magnoliopsida</taxon>
        <taxon>eudicotyledons</taxon>
        <taxon>Gunneridae</taxon>
        <taxon>Pentapetalae</taxon>
        <taxon>rosids</taxon>
        <taxon>malvids</taxon>
        <taxon>Brassicales</taxon>
        <taxon>Brassicaceae</taxon>
        <taxon>Camelineae</taxon>
        <taxon>Arabidopsis</taxon>
    </lineage>
</organism>
<evidence type="ECO:0000256" key="1">
    <source>
        <dbReference type="SAM" id="Phobius"/>
    </source>
</evidence>
<evidence type="ECO:0000313" key="2">
    <source>
        <dbReference type="EMBL" id="KAG7538551.1"/>
    </source>
</evidence>
<keyword evidence="1" id="KW-0472">Membrane</keyword>
<protein>
    <submittedName>
        <fullName evidence="2">Uncharacterized protein</fullName>
    </submittedName>
</protein>
<gene>
    <name evidence="2" type="ORF">ISN44_As13g023020</name>
</gene>
<reference evidence="2 3" key="1">
    <citation type="submission" date="2020-12" db="EMBL/GenBank/DDBJ databases">
        <title>Concerted genomic and epigenomic changes stabilize Arabidopsis allopolyploids.</title>
        <authorList>
            <person name="Chen Z."/>
        </authorList>
    </citation>
    <scope>NUCLEOTIDE SEQUENCE [LARGE SCALE GENOMIC DNA]</scope>
    <source>
        <strain evidence="2">As9502</strain>
        <tissue evidence="2">Leaf</tissue>
    </source>
</reference>
<proteinExistence type="predicted"/>
<keyword evidence="3" id="KW-1185">Reference proteome</keyword>
<comment type="caution">
    <text evidence="2">The sequence shown here is derived from an EMBL/GenBank/DDBJ whole genome shotgun (WGS) entry which is preliminary data.</text>
</comment>
<dbReference type="EMBL" id="JAEFBJ010000013">
    <property type="protein sequence ID" value="KAG7538551.1"/>
    <property type="molecule type" value="Genomic_DNA"/>
</dbReference>
<keyword evidence="1" id="KW-1133">Transmembrane helix</keyword>
<feature type="transmembrane region" description="Helical" evidence="1">
    <location>
        <begin position="26"/>
        <end position="48"/>
    </location>
</feature>
<dbReference type="Proteomes" id="UP000694251">
    <property type="component" value="Chromosome 13"/>
</dbReference>
<dbReference type="AlphaFoldDB" id="A0A8T1XVA8"/>
<sequence length="50" mass="5373">MFAGGLALLLLMGCDGIWYLSVCGLATVFFVLSLASFSPISLVFMSLCRH</sequence>